<keyword evidence="1" id="KW-0812">Transmembrane</keyword>
<name>A0A0E4FS34_9BRAD</name>
<protein>
    <submittedName>
        <fullName evidence="2">Cellulose synthase catalytic subunit</fullName>
    </submittedName>
</protein>
<evidence type="ECO:0000313" key="2">
    <source>
        <dbReference type="EMBL" id="BAR55031.1"/>
    </source>
</evidence>
<evidence type="ECO:0000313" key="3">
    <source>
        <dbReference type="Proteomes" id="UP000063308"/>
    </source>
</evidence>
<organism evidence="2 3">
    <name type="scientific">Bradyrhizobium diazoefficiens</name>
    <dbReference type="NCBI Taxonomy" id="1355477"/>
    <lineage>
        <taxon>Bacteria</taxon>
        <taxon>Pseudomonadati</taxon>
        <taxon>Pseudomonadota</taxon>
        <taxon>Alphaproteobacteria</taxon>
        <taxon>Hyphomicrobiales</taxon>
        <taxon>Nitrobacteraceae</taxon>
        <taxon>Bradyrhizobium</taxon>
    </lineage>
</organism>
<reference evidence="2 3" key="1">
    <citation type="submission" date="2014-11" db="EMBL/GenBank/DDBJ databases">
        <title>Symbiosis island explosion on the genome of extra-slow-growing strains of soybean bradyrhizobia with massive insertion sequences.</title>
        <authorList>
            <person name="Iida T."/>
            <person name="Minamisawa K."/>
        </authorList>
    </citation>
    <scope>NUCLEOTIDE SEQUENCE [LARGE SCALE GENOMIC DNA]</scope>
    <source>
        <strain evidence="2 3">NK6</strain>
    </source>
</reference>
<sequence>MIPALTPGLIALGFCVAILPWLRHENSAARSLMIAIVLLLMIRYFGWRIRSTVPPVGWTADFVVGALFLIAEAASLAASALSLLFLSRTTDRTPQVEANRRWLAGRDVQVKTKG</sequence>
<dbReference type="AlphaFoldDB" id="A0A0E4FS34"/>
<dbReference type="EMBL" id="AP014685">
    <property type="protein sequence ID" value="BAR55031.1"/>
    <property type="molecule type" value="Genomic_DNA"/>
</dbReference>
<accession>A0A0E4FS34</accession>
<feature type="transmembrane region" description="Helical" evidence="1">
    <location>
        <begin position="62"/>
        <end position="86"/>
    </location>
</feature>
<keyword evidence="1" id="KW-1133">Transmembrane helix</keyword>
<proteinExistence type="predicted"/>
<feature type="transmembrane region" description="Helical" evidence="1">
    <location>
        <begin position="29"/>
        <end position="47"/>
    </location>
</feature>
<dbReference type="Proteomes" id="UP000063308">
    <property type="component" value="Chromosome"/>
</dbReference>
<evidence type="ECO:0000256" key="1">
    <source>
        <dbReference type="SAM" id="Phobius"/>
    </source>
</evidence>
<feature type="transmembrane region" description="Helical" evidence="1">
    <location>
        <begin position="6"/>
        <end position="22"/>
    </location>
</feature>
<gene>
    <name evidence="2" type="ORF">NK6_1847</name>
</gene>
<keyword evidence="1" id="KW-0472">Membrane</keyword>